<gene>
    <name evidence="3" type="ORF">GCM10011333_25480</name>
</gene>
<dbReference type="RefSeq" id="WP_188551270.1">
    <property type="nucleotide sequence ID" value="NZ_BMFY01000011.1"/>
</dbReference>
<dbReference type="Gene3D" id="3.10.690.10">
    <property type="entry name" value="Bifunctional nuclease domain"/>
    <property type="match status" value="1"/>
</dbReference>
<keyword evidence="4" id="KW-1185">Reference proteome</keyword>
<protein>
    <recommendedName>
        <fullName evidence="2">BFN domain-containing protein</fullName>
    </recommendedName>
</protein>
<feature type="compositionally biased region" description="Low complexity" evidence="1">
    <location>
        <begin position="159"/>
        <end position="178"/>
    </location>
</feature>
<feature type="domain" description="BFN" evidence="2">
    <location>
        <begin position="1"/>
        <end position="129"/>
    </location>
</feature>
<dbReference type="InterPro" id="IPR036104">
    <property type="entry name" value="BFN_sf"/>
</dbReference>
<reference evidence="3" key="1">
    <citation type="journal article" date="2014" name="Int. J. Syst. Evol. Microbiol.">
        <title>Complete genome sequence of Corynebacterium casei LMG S-19264T (=DSM 44701T), isolated from a smear-ripened cheese.</title>
        <authorList>
            <consortium name="US DOE Joint Genome Institute (JGI-PGF)"/>
            <person name="Walter F."/>
            <person name="Albersmeier A."/>
            <person name="Kalinowski J."/>
            <person name="Ruckert C."/>
        </authorList>
    </citation>
    <scope>NUCLEOTIDE SEQUENCE</scope>
    <source>
        <strain evidence="3">CGMCC 1.12785</strain>
    </source>
</reference>
<evidence type="ECO:0000259" key="2">
    <source>
        <dbReference type="PROSITE" id="PS51658"/>
    </source>
</evidence>
<evidence type="ECO:0000313" key="3">
    <source>
        <dbReference type="EMBL" id="GGA21252.1"/>
    </source>
</evidence>
<proteinExistence type="predicted"/>
<dbReference type="AlphaFoldDB" id="A0A8J2XLB5"/>
<evidence type="ECO:0000313" key="4">
    <source>
        <dbReference type="Proteomes" id="UP000616114"/>
    </source>
</evidence>
<feature type="region of interest" description="Disordered" evidence="1">
    <location>
        <begin position="147"/>
        <end position="178"/>
    </location>
</feature>
<dbReference type="GO" id="GO:0004518">
    <property type="term" value="F:nuclease activity"/>
    <property type="evidence" value="ECO:0007669"/>
    <property type="project" value="InterPro"/>
</dbReference>
<dbReference type="PANTHER" id="PTHR15160">
    <property type="entry name" value="VON HIPPEL-LINDAU PROTEIN"/>
    <property type="match status" value="1"/>
</dbReference>
<evidence type="ECO:0000256" key="1">
    <source>
        <dbReference type="SAM" id="MobiDB-lite"/>
    </source>
</evidence>
<reference evidence="3" key="2">
    <citation type="submission" date="2020-09" db="EMBL/GenBank/DDBJ databases">
        <authorList>
            <person name="Sun Q."/>
            <person name="Zhou Y."/>
        </authorList>
    </citation>
    <scope>NUCLEOTIDE SEQUENCE</scope>
    <source>
        <strain evidence="3">CGMCC 1.12785</strain>
    </source>
</reference>
<dbReference type="Pfam" id="PF02577">
    <property type="entry name" value="BFN_dom"/>
    <property type="match status" value="1"/>
</dbReference>
<dbReference type="SUPFAM" id="SSF103256">
    <property type="entry name" value="Hypothetical protein TM0160"/>
    <property type="match status" value="1"/>
</dbReference>
<dbReference type="PANTHER" id="PTHR15160:SF1">
    <property type="entry name" value="VON HIPPEL-LINDAU DISEASE TUMOR SUPPRESSOR"/>
    <property type="match status" value="1"/>
</dbReference>
<accession>A0A8J2XLB5</accession>
<dbReference type="InterPro" id="IPR003729">
    <property type="entry name" value="Bi_nuclease_dom"/>
</dbReference>
<sequence>MREVEVLGVRVELPARQPILLLRSLYEPKYLPIWIGVQEANAIALALQGVEPPRPLTHQLLLNVVHHFGGGLERVEVTGLDGHTFLGELVFDDGRRLSCRPSDGAALALLAQVPVFVADELIDTAGVEMEVDDETEVEQFREFLDHVSAEDFESGGPDGPAESGGPDGPSEPGGPEAR</sequence>
<organism evidence="3 4">
    <name type="scientific">Sediminivirga luteola</name>
    <dbReference type="NCBI Taxonomy" id="1774748"/>
    <lineage>
        <taxon>Bacteria</taxon>
        <taxon>Bacillati</taxon>
        <taxon>Actinomycetota</taxon>
        <taxon>Actinomycetes</taxon>
        <taxon>Micrococcales</taxon>
        <taxon>Brevibacteriaceae</taxon>
        <taxon>Sediminivirga</taxon>
    </lineage>
</organism>
<dbReference type="PROSITE" id="PS51658">
    <property type="entry name" value="BFN"/>
    <property type="match status" value="1"/>
</dbReference>
<comment type="caution">
    <text evidence="3">The sequence shown here is derived from an EMBL/GenBank/DDBJ whole genome shotgun (WGS) entry which is preliminary data.</text>
</comment>
<dbReference type="EMBL" id="BMFY01000011">
    <property type="protein sequence ID" value="GGA21252.1"/>
    <property type="molecule type" value="Genomic_DNA"/>
</dbReference>
<name>A0A8J2XLB5_9MICO</name>
<dbReference type="Proteomes" id="UP000616114">
    <property type="component" value="Unassembled WGS sequence"/>
</dbReference>